<evidence type="ECO:0000256" key="3">
    <source>
        <dbReference type="ARBA" id="ARBA00022670"/>
    </source>
</evidence>
<evidence type="ECO:0000313" key="9">
    <source>
        <dbReference type="Proteomes" id="UP000707138"/>
    </source>
</evidence>
<evidence type="ECO:0000256" key="1">
    <source>
        <dbReference type="ARBA" id="ARBA00010233"/>
    </source>
</evidence>
<dbReference type="RefSeq" id="WP_205087081.1">
    <property type="nucleotide sequence ID" value="NZ_JACJLA010000001.1"/>
</dbReference>
<protein>
    <submittedName>
        <fullName evidence="8">LD-carboxypeptidase</fullName>
    </submittedName>
</protein>
<name>A0ABS2GDD0_9FIRM</name>
<dbReference type="Pfam" id="PF17676">
    <property type="entry name" value="Peptidase_S66C"/>
    <property type="match status" value="1"/>
</dbReference>
<evidence type="ECO:0000256" key="5">
    <source>
        <dbReference type="ARBA" id="ARBA00022825"/>
    </source>
</evidence>
<dbReference type="PANTHER" id="PTHR30237">
    <property type="entry name" value="MURAMOYLTETRAPEPTIDE CARBOXYPEPTIDASE"/>
    <property type="match status" value="1"/>
</dbReference>
<dbReference type="InterPro" id="IPR027478">
    <property type="entry name" value="LdcA_N"/>
</dbReference>
<proteinExistence type="inferred from homology"/>
<evidence type="ECO:0000259" key="7">
    <source>
        <dbReference type="Pfam" id="PF17676"/>
    </source>
</evidence>
<dbReference type="InterPro" id="IPR029062">
    <property type="entry name" value="Class_I_gatase-like"/>
</dbReference>
<keyword evidence="2" id="KW-0121">Carboxypeptidase</keyword>
<dbReference type="Gene3D" id="3.50.30.60">
    <property type="entry name" value="LD-carboxypeptidase A C-terminal domain-like"/>
    <property type="match status" value="1"/>
</dbReference>
<dbReference type="Pfam" id="PF02016">
    <property type="entry name" value="Peptidase_S66"/>
    <property type="match status" value="1"/>
</dbReference>
<comment type="similarity">
    <text evidence="1">Belongs to the peptidase S66 family.</text>
</comment>
<evidence type="ECO:0000313" key="8">
    <source>
        <dbReference type="EMBL" id="MBM6911730.1"/>
    </source>
</evidence>
<comment type="caution">
    <text evidence="8">The sequence shown here is derived from an EMBL/GenBank/DDBJ whole genome shotgun (WGS) entry which is preliminary data.</text>
</comment>
<feature type="domain" description="LD-carboxypeptidase C-terminal" evidence="7">
    <location>
        <begin position="188"/>
        <end position="311"/>
    </location>
</feature>
<dbReference type="InterPro" id="IPR040921">
    <property type="entry name" value="Peptidase_S66C"/>
</dbReference>
<dbReference type="SUPFAM" id="SSF52317">
    <property type="entry name" value="Class I glutamine amidotransferase-like"/>
    <property type="match status" value="1"/>
</dbReference>
<evidence type="ECO:0000259" key="6">
    <source>
        <dbReference type="Pfam" id="PF02016"/>
    </source>
</evidence>
<keyword evidence="4" id="KW-0378">Hydrolase</keyword>
<dbReference type="InterPro" id="IPR027461">
    <property type="entry name" value="Carboxypeptidase_A_C_sf"/>
</dbReference>
<gene>
    <name evidence="8" type="ORF">H6A01_00125</name>
</gene>
<dbReference type="CDD" id="cd07025">
    <property type="entry name" value="Peptidase_S66"/>
    <property type="match status" value="1"/>
</dbReference>
<keyword evidence="9" id="KW-1185">Reference proteome</keyword>
<organism evidence="8 9">
    <name type="scientific">Veillonella magna</name>
    <dbReference type="NCBI Taxonomy" id="464322"/>
    <lineage>
        <taxon>Bacteria</taxon>
        <taxon>Bacillati</taxon>
        <taxon>Bacillota</taxon>
        <taxon>Negativicutes</taxon>
        <taxon>Veillonellales</taxon>
        <taxon>Veillonellaceae</taxon>
        <taxon>Veillonella</taxon>
    </lineage>
</organism>
<dbReference type="Gene3D" id="3.40.50.10740">
    <property type="entry name" value="Class I glutamine amidotransferase-like"/>
    <property type="match status" value="1"/>
</dbReference>
<reference evidence="8 9" key="1">
    <citation type="journal article" date="2021" name="Sci. Rep.">
        <title>The distribution of antibiotic resistance genes in chicken gut microbiota commensals.</title>
        <authorList>
            <person name="Juricova H."/>
            <person name="Matiasovicova J."/>
            <person name="Kubasova T."/>
            <person name="Cejkova D."/>
            <person name="Rychlik I."/>
        </authorList>
    </citation>
    <scope>NUCLEOTIDE SEQUENCE [LARGE SCALE GENOMIC DNA]</scope>
    <source>
        <strain evidence="8 9">An537</strain>
    </source>
</reference>
<dbReference type="PIRSF" id="PIRSF028757">
    <property type="entry name" value="LD-carboxypeptidase"/>
    <property type="match status" value="1"/>
</dbReference>
<dbReference type="Proteomes" id="UP000707138">
    <property type="component" value="Unassembled WGS sequence"/>
</dbReference>
<dbReference type="InterPro" id="IPR040449">
    <property type="entry name" value="Peptidase_S66_N"/>
</dbReference>
<dbReference type="InterPro" id="IPR003507">
    <property type="entry name" value="S66_fam"/>
</dbReference>
<sequence length="319" mass="35313">MDWCYPAKIKPGMTIAFTAPASASEEDMDALRALVEAAGYRAVFGESCFRRGEYGGTPEEQANELNYFLTDASCDAVVAVRGGYGCARYLDRLDYTGIRRAAKPLVGYSDCTSLLQAIGVHSRLVTYHGPMGVDWLRSGRESDVADLWDLLEGRKKEQVLLSNDGDASGNDELSELQERPSLFPRRIEGRLWGGNATVLCSISGTAYMPSLAEWQEAILILEDIGEPPYKLDRLLQQLRLQGILRSVRGILLGTFTDCKDEDTNEIYDMERMIITYAMEGRTTGDIPFIGHIPLGHGAPHKALPIGQWVHIENGCISWT</sequence>
<dbReference type="EMBL" id="JACJLA010000001">
    <property type="protein sequence ID" value="MBM6911730.1"/>
    <property type="molecule type" value="Genomic_DNA"/>
</dbReference>
<feature type="domain" description="LD-carboxypeptidase N-terminal" evidence="6">
    <location>
        <begin position="15"/>
        <end position="129"/>
    </location>
</feature>
<keyword evidence="5" id="KW-0720">Serine protease</keyword>
<evidence type="ECO:0000256" key="4">
    <source>
        <dbReference type="ARBA" id="ARBA00022801"/>
    </source>
</evidence>
<keyword evidence="3" id="KW-0645">Protease</keyword>
<dbReference type="SUPFAM" id="SSF141986">
    <property type="entry name" value="LD-carboxypeptidase A C-terminal domain-like"/>
    <property type="match status" value="1"/>
</dbReference>
<evidence type="ECO:0000256" key="2">
    <source>
        <dbReference type="ARBA" id="ARBA00022645"/>
    </source>
</evidence>
<dbReference type="PANTHER" id="PTHR30237:SF2">
    <property type="entry name" value="MUREIN TETRAPEPTIDE CARBOXYPEPTIDASE"/>
    <property type="match status" value="1"/>
</dbReference>
<accession>A0ABS2GDD0</accession>